<evidence type="ECO:0000256" key="2">
    <source>
        <dbReference type="SAM" id="SignalP"/>
    </source>
</evidence>
<feature type="compositionally biased region" description="Low complexity" evidence="1">
    <location>
        <begin position="44"/>
        <end position="65"/>
    </location>
</feature>
<keyword evidence="4" id="KW-1185">Reference proteome</keyword>
<sequence>MNRGGLRAGCRRLSASAAVAATALGSACAAPGKAPADSPAGIPSDRAGATSASAATAASADAPAPRQHPPAVENRTPFPDLSMADADDPVYGTYDAFRLKISYVIDAHGHLGIGAADPEPMLTGADDPAQDLRCTAHGAGFNQRTVWYPDTDIFVAGARLVAAQSGDGSPRPLLRMGSQAQGIVTATGPRARQAEYGYAPCVGSQRVRGGARAERYLNGGDRLSLRPDGGKGGVQTIVLPQDPRPFAMLMYEGRAERAFVPAQLVLLTIDWPRRRAVGLYQITVPIQPVVASVHWSTTLPPFTIAQMPQMQAFNRAVSSYIATCPVPMKPMDPCANPNRPLPEILTR</sequence>
<comment type="caution">
    <text evidence="3">The sequence shown here is derived from an EMBL/GenBank/DDBJ whole genome shotgun (WGS) entry which is preliminary data.</text>
</comment>
<organism evidence="3 4">
    <name type="scientific">Ottowia flava</name>
    <dbReference type="NCBI Taxonomy" id="2675430"/>
    <lineage>
        <taxon>Bacteria</taxon>
        <taxon>Pseudomonadati</taxon>
        <taxon>Pseudomonadota</taxon>
        <taxon>Betaproteobacteria</taxon>
        <taxon>Burkholderiales</taxon>
        <taxon>Comamonadaceae</taxon>
        <taxon>Ottowia</taxon>
    </lineage>
</organism>
<reference evidence="4" key="1">
    <citation type="journal article" date="2019" name="Int. J. Syst. Evol. Microbiol.">
        <title>The Global Catalogue of Microorganisms (GCM) 10K type strain sequencing project: providing services to taxonomists for standard genome sequencing and annotation.</title>
        <authorList>
            <consortium name="The Broad Institute Genomics Platform"/>
            <consortium name="The Broad Institute Genome Sequencing Center for Infectious Disease"/>
            <person name="Wu L."/>
            <person name="Ma J."/>
        </authorList>
    </citation>
    <scope>NUCLEOTIDE SEQUENCE [LARGE SCALE GENOMIC DNA]</scope>
    <source>
        <strain evidence="4">LMG 29247</strain>
    </source>
</reference>
<feature type="chain" id="PRO_5046400969" description="Lipoprotein" evidence="2">
    <location>
        <begin position="30"/>
        <end position="347"/>
    </location>
</feature>
<dbReference type="EMBL" id="JBHUEJ010000003">
    <property type="protein sequence ID" value="MFD1709230.1"/>
    <property type="molecule type" value="Genomic_DNA"/>
</dbReference>
<evidence type="ECO:0000313" key="4">
    <source>
        <dbReference type="Proteomes" id="UP001597304"/>
    </source>
</evidence>
<dbReference type="PROSITE" id="PS51257">
    <property type="entry name" value="PROKAR_LIPOPROTEIN"/>
    <property type="match status" value="1"/>
</dbReference>
<keyword evidence="2" id="KW-0732">Signal</keyword>
<accession>A0ABW4KMP6</accession>
<evidence type="ECO:0008006" key="5">
    <source>
        <dbReference type="Google" id="ProtNLM"/>
    </source>
</evidence>
<gene>
    <name evidence="3" type="ORF">ACFSF0_01285</name>
</gene>
<feature type="region of interest" description="Disordered" evidence="1">
    <location>
        <begin position="29"/>
        <end position="83"/>
    </location>
</feature>
<name>A0ABW4KMP6_9BURK</name>
<dbReference type="Proteomes" id="UP001597304">
    <property type="component" value="Unassembled WGS sequence"/>
</dbReference>
<evidence type="ECO:0000256" key="1">
    <source>
        <dbReference type="SAM" id="MobiDB-lite"/>
    </source>
</evidence>
<dbReference type="RefSeq" id="WP_147913009.1">
    <property type="nucleotide sequence ID" value="NZ_JBHUEJ010000003.1"/>
</dbReference>
<evidence type="ECO:0000313" key="3">
    <source>
        <dbReference type="EMBL" id="MFD1709230.1"/>
    </source>
</evidence>
<proteinExistence type="predicted"/>
<feature type="signal peptide" evidence="2">
    <location>
        <begin position="1"/>
        <end position="29"/>
    </location>
</feature>
<protein>
    <recommendedName>
        <fullName evidence="5">Lipoprotein</fullName>
    </recommendedName>
</protein>